<dbReference type="EMBL" id="MK318971">
    <property type="protein sequence ID" value="QCL09649.1"/>
    <property type="molecule type" value="Genomic_DNA"/>
</dbReference>
<organism evidence="1">
    <name type="scientific">Rhizobium rhizogenes</name>
    <name type="common">Agrobacterium rhizogenes</name>
    <dbReference type="NCBI Taxonomy" id="359"/>
    <lineage>
        <taxon>Bacteria</taxon>
        <taxon>Pseudomonadati</taxon>
        <taxon>Pseudomonadota</taxon>
        <taxon>Alphaproteobacteria</taxon>
        <taxon>Hyphomicrobiales</taxon>
        <taxon>Rhizobiaceae</taxon>
        <taxon>Rhizobium/Agrobacterium group</taxon>
        <taxon>Rhizobium</taxon>
    </lineage>
</organism>
<name>A0A7S4ZTS2_RHIRH</name>
<keyword evidence="1" id="KW-0614">Plasmid</keyword>
<geneLocation type="plasmid" evidence="1">
    <name>pColt5.8a</name>
</geneLocation>
<gene>
    <name evidence="1" type="ORF">pC5.8a_157</name>
</gene>
<reference evidence="1" key="1">
    <citation type="submission" date="2018-12" db="EMBL/GenBank/DDBJ databases">
        <title>Three Rhizobium rhizogenes strains isolated from the same crown gall tumor carry diverse plasmids.</title>
        <authorList>
            <person name="Pulawska J."/>
            <person name="Kuzmanovic N."/>
        </authorList>
    </citation>
    <scope>NUCLEOTIDE SEQUENCE</scope>
    <source>
        <strain evidence="1">Colt5.8</strain>
        <plasmid evidence="1">pColt5.8a</plasmid>
    </source>
</reference>
<sequence>MRNTRGTRHSLRSNRKLSIIAQDPSVKIDGKIVRASIDVPAEELLPGPRGYRVVVVDYDVTANAL</sequence>
<protein>
    <submittedName>
        <fullName evidence="1">Uncharacterized protein</fullName>
    </submittedName>
</protein>
<proteinExistence type="predicted"/>
<accession>A0A7S4ZTS2</accession>
<evidence type="ECO:0000313" key="1">
    <source>
        <dbReference type="EMBL" id="QCL09649.1"/>
    </source>
</evidence>
<dbReference type="AlphaFoldDB" id="A0A7S4ZTS2"/>